<comment type="caution">
    <text evidence="1">The sequence shown here is derived from an EMBL/GenBank/DDBJ whole genome shotgun (WGS) entry which is preliminary data.</text>
</comment>
<dbReference type="Gene3D" id="3.10.20.480">
    <property type="entry name" value="Antirestriction protein ArdA, domain 1"/>
    <property type="match status" value="1"/>
</dbReference>
<sequence length="168" mass="19194">MDKPQIYVACLAAYNHGILHGRWIDACQSEDEIMADIQKMLANSPIEHAEEFALHDYEGFGTHRLTEYESIESVASYAAFIMEHGELGQALLSEYELDDAERMMGDAYQGSYDSEVDFAWQLFEDCYSNVIPDSVICYFDCEAFARDLFINDYCSVEAIGLTHVFSRY</sequence>
<dbReference type="Gene3D" id="1.10.10.1190">
    <property type="entry name" value="Antirestriction protein ArdA, domain 3"/>
    <property type="match status" value="1"/>
</dbReference>
<accession>A0A0W0U9C6</accession>
<reference evidence="1 2" key="1">
    <citation type="submission" date="2015-11" db="EMBL/GenBank/DDBJ databases">
        <title>Genomic analysis of 38 Legionella species identifies large and diverse effector repertoires.</title>
        <authorList>
            <person name="Burstein D."/>
            <person name="Amaro F."/>
            <person name="Zusman T."/>
            <person name="Lifshitz Z."/>
            <person name="Cohen O."/>
            <person name="Gilbert J.A."/>
            <person name="Pupko T."/>
            <person name="Shuman H.A."/>
            <person name="Segal G."/>
        </authorList>
    </citation>
    <scope>NUCLEOTIDE SEQUENCE [LARGE SCALE GENOMIC DNA]</scope>
    <source>
        <strain evidence="1 2">ATCC 49504</strain>
    </source>
</reference>
<evidence type="ECO:0000313" key="2">
    <source>
        <dbReference type="Proteomes" id="UP000054785"/>
    </source>
</evidence>
<dbReference type="Pfam" id="PF07275">
    <property type="entry name" value="ArdA"/>
    <property type="match status" value="1"/>
</dbReference>
<dbReference type="EMBL" id="LNYC01000004">
    <property type="protein sequence ID" value="KTD04394.1"/>
    <property type="molecule type" value="Genomic_DNA"/>
</dbReference>
<dbReference type="RefSeq" id="WP_058387003.1">
    <property type="nucleotide sequence ID" value="NZ_CAAAHN010000015.1"/>
</dbReference>
<keyword evidence="2" id="KW-1185">Reference proteome</keyword>
<evidence type="ECO:0000313" key="1">
    <source>
        <dbReference type="EMBL" id="KTD04394.1"/>
    </source>
</evidence>
<dbReference type="Proteomes" id="UP000054785">
    <property type="component" value="Unassembled WGS sequence"/>
</dbReference>
<dbReference type="STRING" id="45065.Lgee_0147"/>
<dbReference type="InterPro" id="IPR041895">
    <property type="entry name" value="ArdA_dom1"/>
</dbReference>
<dbReference type="InterPro" id="IPR009899">
    <property type="entry name" value="ArdA"/>
</dbReference>
<dbReference type="AlphaFoldDB" id="A0A0W0U9C6"/>
<dbReference type="InterPro" id="IPR041893">
    <property type="entry name" value="ArdA_dom3"/>
</dbReference>
<name>A0A0W0U9C6_9GAMM</name>
<protein>
    <submittedName>
        <fullName evidence="1">Antirestriction protein</fullName>
    </submittedName>
</protein>
<organism evidence="1 2">
    <name type="scientific">Legionella geestiana</name>
    <dbReference type="NCBI Taxonomy" id="45065"/>
    <lineage>
        <taxon>Bacteria</taxon>
        <taxon>Pseudomonadati</taxon>
        <taxon>Pseudomonadota</taxon>
        <taxon>Gammaproteobacteria</taxon>
        <taxon>Legionellales</taxon>
        <taxon>Legionellaceae</taxon>
        <taxon>Legionella</taxon>
    </lineage>
</organism>
<dbReference type="PATRIC" id="fig|45065.4.peg.160"/>
<dbReference type="OrthoDB" id="944647at2"/>
<proteinExistence type="predicted"/>
<gene>
    <name evidence="1" type="ORF">Lgee_0147</name>
</gene>